<keyword evidence="1" id="KW-0812">Transmembrane</keyword>
<dbReference type="RefSeq" id="XP_028546547.1">
    <property type="nucleotide sequence ID" value="XM_028690746.1"/>
</dbReference>
<proteinExistence type="predicted"/>
<keyword evidence="1" id="KW-1133">Transmembrane helix</keyword>
<comment type="caution">
    <text evidence="2">The sequence shown here is derived from an EMBL/GenBank/DDBJ whole genome shotgun (WGS) entry which is preliminary data.</text>
</comment>
<keyword evidence="3" id="KW-1185">Reference proteome</keyword>
<evidence type="ECO:0000313" key="2">
    <source>
        <dbReference type="EMBL" id="GAW83958.1"/>
    </source>
</evidence>
<keyword evidence="1" id="KW-0472">Membrane</keyword>
<dbReference type="AlphaFoldDB" id="A0A1Y1JR46"/>
<reference evidence="3" key="1">
    <citation type="submission" date="2017-04" db="EMBL/GenBank/DDBJ databases">
        <title>Plasmodium gonderi genome.</title>
        <authorList>
            <person name="Arisue N."/>
            <person name="Honma H."/>
            <person name="Kawai S."/>
            <person name="Tougan T."/>
            <person name="Tanabe K."/>
            <person name="Horii T."/>
        </authorList>
    </citation>
    <scope>NUCLEOTIDE SEQUENCE [LARGE SCALE GENOMIC DNA]</scope>
    <source>
        <strain evidence="3">ATCC 30045</strain>
    </source>
</reference>
<dbReference type="Proteomes" id="UP000195521">
    <property type="component" value="Unassembled WGS sequence"/>
</dbReference>
<name>A0A1Y1JR46_PLAGO</name>
<sequence>MGNTISVDKDFDIKDIFPTCIDDNYKATNNNTQDQEDQEDQEHQMHQVDQKDKVDYNALCTKIDDIIVNSNKTFIVSCTEIIKYLKHIKDKPSDKIEASCKYLSYKLKYELKLSKPSCSGKKNAENNDKVLFDICKDHVVDISDSTYYIMGILKELYEYCLFLTDYPDNCDYGVECYKFYRELLLISQNSNNRSFSEVLEKFKDKYNLEMQKWSGCKNVPKILYSYYGRYSHKAFIASFLVVTVISITTFILYKYTKYSIYLQPFIMRLQSLWCKQNEANKLCNLFEKENTKLTHMYNILYNAVE</sequence>
<protein>
    <submittedName>
        <fullName evidence="2">Variable surface protein</fullName>
    </submittedName>
</protein>
<gene>
    <name evidence="2" type="ORF">PGO_000300</name>
</gene>
<evidence type="ECO:0000256" key="1">
    <source>
        <dbReference type="SAM" id="Phobius"/>
    </source>
</evidence>
<feature type="transmembrane region" description="Helical" evidence="1">
    <location>
        <begin position="234"/>
        <end position="253"/>
    </location>
</feature>
<dbReference type="GeneID" id="39744766"/>
<dbReference type="EMBL" id="BDQF01000041">
    <property type="protein sequence ID" value="GAW83958.1"/>
    <property type="molecule type" value="Genomic_DNA"/>
</dbReference>
<organism evidence="2 3">
    <name type="scientific">Plasmodium gonderi</name>
    <dbReference type="NCBI Taxonomy" id="77519"/>
    <lineage>
        <taxon>Eukaryota</taxon>
        <taxon>Sar</taxon>
        <taxon>Alveolata</taxon>
        <taxon>Apicomplexa</taxon>
        <taxon>Aconoidasida</taxon>
        <taxon>Haemosporida</taxon>
        <taxon>Plasmodiidae</taxon>
        <taxon>Plasmodium</taxon>
        <taxon>Plasmodium (Plasmodium)</taxon>
    </lineage>
</organism>
<evidence type="ECO:0000313" key="3">
    <source>
        <dbReference type="Proteomes" id="UP000195521"/>
    </source>
</evidence>
<accession>A0A1Y1JR46</accession>